<evidence type="ECO:0000256" key="2">
    <source>
        <dbReference type="ARBA" id="ARBA00023242"/>
    </source>
</evidence>
<comment type="caution">
    <text evidence="5">The sequence shown here is derived from an EMBL/GenBank/DDBJ whole genome shotgun (WGS) entry which is preliminary data.</text>
</comment>
<evidence type="ECO:0000313" key="6">
    <source>
        <dbReference type="Proteomes" id="UP000697127"/>
    </source>
</evidence>
<accession>A0A9P6WK18</accession>
<dbReference type="OrthoDB" id="3598904at2759"/>
<keyword evidence="2" id="KW-0539">Nucleus</keyword>
<dbReference type="PROSITE" id="PS00463">
    <property type="entry name" value="ZN2_CY6_FUNGAL_1"/>
    <property type="match status" value="1"/>
</dbReference>
<dbReference type="SMART" id="SM00066">
    <property type="entry name" value="GAL4"/>
    <property type="match status" value="1"/>
</dbReference>
<organism evidence="5 6">
    <name type="scientific">Pichia californica</name>
    <dbReference type="NCBI Taxonomy" id="460514"/>
    <lineage>
        <taxon>Eukaryota</taxon>
        <taxon>Fungi</taxon>
        <taxon>Dikarya</taxon>
        <taxon>Ascomycota</taxon>
        <taxon>Saccharomycotina</taxon>
        <taxon>Pichiomycetes</taxon>
        <taxon>Pichiales</taxon>
        <taxon>Pichiaceae</taxon>
        <taxon>Pichia</taxon>
    </lineage>
</organism>
<proteinExistence type="predicted"/>
<feature type="region of interest" description="Disordered" evidence="3">
    <location>
        <begin position="111"/>
        <end position="148"/>
    </location>
</feature>
<reference evidence="5" key="1">
    <citation type="submission" date="2020-11" db="EMBL/GenBank/DDBJ databases">
        <title>Kefir isolates.</title>
        <authorList>
            <person name="Marcisauskas S."/>
            <person name="Kim Y."/>
            <person name="Blasche S."/>
        </authorList>
    </citation>
    <scope>NUCLEOTIDE SEQUENCE</scope>
    <source>
        <strain evidence="5">Olga-1</strain>
    </source>
</reference>
<dbReference type="GO" id="GO:0000981">
    <property type="term" value="F:DNA-binding transcription factor activity, RNA polymerase II-specific"/>
    <property type="evidence" value="ECO:0007669"/>
    <property type="project" value="InterPro"/>
</dbReference>
<dbReference type="SUPFAM" id="SSF57701">
    <property type="entry name" value="Zn2/Cys6 DNA-binding domain"/>
    <property type="match status" value="1"/>
</dbReference>
<dbReference type="CDD" id="cd00067">
    <property type="entry name" value="GAL4"/>
    <property type="match status" value="1"/>
</dbReference>
<sequence length="741" mass="84666">MVAFGSPLFGRFKLPKHRTLHHQPFADSNNNNNNINLSVITSDDDLSNENTLKVKKKVRQRNGCFCCRKRRIKCKGSKPSCNNCIKASYLCVWPDGNESLPHKNDFKLIKLKNDNDNNDNNDNNDKTNSNNKEIIRQSPTSNPSSPQSLEILDSDSIIELPESEFLVNTDSNTLVKNKHKSSEIVEDELFRKFLIEINSSVISQVAPSLISFPWLLPQDSLLYDAFVHGFITDISPQLTHFKLQPASAFIPSLINDSMAQSLFCAAGAAFLYSSSKNIQMKFLAQEKFIDSANKFNNFISTNNIKKNSGNILLYLLLAYLKTRFIFEGQYSGTLAMISIIEAMKIWIKNKESDGDDDDDDDTNSQSNKIIEISNDLNTPINKDFNDIEKNDDKIDDKIEKFNEIQIPNPHDNYAAIMFKKFTMKFKQISMNSEKDIISSVSLKKSNSMIIDPTSVETEMFMAFTENVEIENKNKNNHTHKDKNLKNSNLLPFERTMIESFVFNYSNLIFAVERSLIPQVTSPFIMFDLLRPYLSVPIYKCVVPWMNHPVVGAALPIVELQAKVSWLGLFYPLNENNKKNVSKIRSIANFYTRPILPIDVHNKEPENVQKKLLESCYAAEFVAKAVYIYSTRLLYPEMDYNCDLIQKTVEQAYENLVNISVLSQIHMILGFAFAVVGSVAIKQKHRSYLIWKLKRLLEVFSVSSFETMLKFYEVAWSKTDDGTRDKGWDALLDPKAIAEIII</sequence>
<name>A0A9P6WK18_9ASCO</name>
<keyword evidence="6" id="KW-1185">Reference proteome</keyword>
<dbReference type="PROSITE" id="PS50048">
    <property type="entry name" value="ZN2_CY6_FUNGAL_2"/>
    <property type="match status" value="1"/>
</dbReference>
<dbReference type="GO" id="GO:0008270">
    <property type="term" value="F:zinc ion binding"/>
    <property type="evidence" value="ECO:0007669"/>
    <property type="project" value="InterPro"/>
</dbReference>
<dbReference type="InterPro" id="IPR036864">
    <property type="entry name" value="Zn2-C6_fun-type_DNA-bd_sf"/>
</dbReference>
<dbReference type="InterPro" id="IPR001138">
    <property type="entry name" value="Zn2Cys6_DnaBD"/>
</dbReference>
<gene>
    <name evidence="5" type="ORF">C6P40_002292</name>
</gene>
<dbReference type="Gene3D" id="4.10.240.10">
    <property type="entry name" value="Zn(2)-C6 fungal-type DNA-binding domain"/>
    <property type="match status" value="1"/>
</dbReference>
<evidence type="ECO:0000256" key="1">
    <source>
        <dbReference type="ARBA" id="ARBA00004123"/>
    </source>
</evidence>
<feature type="compositionally biased region" description="Low complexity" evidence="3">
    <location>
        <begin position="118"/>
        <end position="148"/>
    </location>
</feature>
<dbReference type="Pfam" id="PF11951">
    <property type="entry name" value="Fungal_trans_2"/>
    <property type="match status" value="1"/>
</dbReference>
<dbReference type="AlphaFoldDB" id="A0A9P6WK18"/>
<feature type="domain" description="Zn(2)-C6 fungal-type" evidence="4">
    <location>
        <begin position="63"/>
        <end position="93"/>
    </location>
</feature>
<dbReference type="Proteomes" id="UP000697127">
    <property type="component" value="Unassembled WGS sequence"/>
</dbReference>
<dbReference type="PANTHER" id="PTHR37534:SF46">
    <property type="entry name" value="ZN(II)2CYS6 TRANSCRIPTION FACTOR (EUROFUNG)"/>
    <property type="match status" value="1"/>
</dbReference>
<dbReference type="Pfam" id="PF00172">
    <property type="entry name" value="Zn_clus"/>
    <property type="match status" value="1"/>
</dbReference>
<dbReference type="InterPro" id="IPR021858">
    <property type="entry name" value="Fun_TF"/>
</dbReference>
<comment type="subcellular location">
    <subcellularLocation>
        <location evidence="1">Nucleus</location>
    </subcellularLocation>
</comment>
<evidence type="ECO:0000256" key="3">
    <source>
        <dbReference type="SAM" id="MobiDB-lite"/>
    </source>
</evidence>
<protein>
    <recommendedName>
        <fullName evidence="4">Zn(2)-C6 fungal-type domain-containing protein</fullName>
    </recommendedName>
</protein>
<evidence type="ECO:0000259" key="4">
    <source>
        <dbReference type="PROSITE" id="PS50048"/>
    </source>
</evidence>
<dbReference type="EMBL" id="PUHW01000255">
    <property type="protein sequence ID" value="KAG0687478.1"/>
    <property type="molecule type" value="Genomic_DNA"/>
</dbReference>
<dbReference type="PANTHER" id="PTHR37534">
    <property type="entry name" value="TRANSCRIPTIONAL ACTIVATOR PROTEIN UGA3"/>
    <property type="match status" value="1"/>
</dbReference>
<evidence type="ECO:0000313" key="5">
    <source>
        <dbReference type="EMBL" id="KAG0687478.1"/>
    </source>
</evidence>
<dbReference type="GO" id="GO:0005634">
    <property type="term" value="C:nucleus"/>
    <property type="evidence" value="ECO:0007669"/>
    <property type="project" value="UniProtKB-SubCell"/>
</dbReference>